<sequence length="263" mass="30732">MRLYDKRIILINKKNGGPSEARKTGVAQAAGKYIGFIDSDDYIEKYFFEYLYMAACAEDADIAVTTSMVAFSEDGKTYLKKSCFHEKKRQLTNKDRCSLFLHMGSACNKIYKNEFIKKSIKYYIPTTTPAEDNSFTIFSLITASKVTLTTEAKYFYRQRKASVSRAPVSLETCNQVYLLYGKILAQLQDLAPQDEQLYAAFIRRRRDWDCFQLAERLSTCHERMCFLKQTRDPRFHVMYLARKIRNLLKKAYSTSVKYLRNYE</sequence>
<dbReference type="EMBL" id="CP014229">
    <property type="protein sequence ID" value="AMD90560.1"/>
    <property type="molecule type" value="Genomic_DNA"/>
</dbReference>
<reference evidence="3" key="1">
    <citation type="submission" date="2016-02" db="EMBL/GenBank/DDBJ databases">
        <authorList>
            <person name="Holder M.E."/>
            <person name="Ajami N.J."/>
            <person name="Petrosino J.F."/>
        </authorList>
    </citation>
    <scope>NUCLEOTIDE SEQUENCE [LARGE SCALE GENOMIC DNA]</scope>
    <source>
        <strain evidence="3">CCUG 45958</strain>
    </source>
</reference>
<dbReference type="SUPFAM" id="SSF53448">
    <property type="entry name" value="Nucleotide-diphospho-sugar transferases"/>
    <property type="match status" value="1"/>
</dbReference>
<dbReference type="KEGG" id="dfi:AXF13_10770"/>
<dbReference type="InterPro" id="IPR001173">
    <property type="entry name" value="Glyco_trans_2-like"/>
</dbReference>
<organism evidence="2 3">
    <name type="scientific">Desulfovibrio fairfieldensis</name>
    <dbReference type="NCBI Taxonomy" id="44742"/>
    <lineage>
        <taxon>Bacteria</taxon>
        <taxon>Pseudomonadati</taxon>
        <taxon>Thermodesulfobacteriota</taxon>
        <taxon>Desulfovibrionia</taxon>
        <taxon>Desulfovibrionales</taxon>
        <taxon>Desulfovibrionaceae</taxon>
        <taxon>Desulfovibrio</taxon>
    </lineage>
</organism>
<gene>
    <name evidence="2" type="ORF">AXF13_10770</name>
</gene>
<name>A0A109W4K4_9BACT</name>
<dbReference type="GO" id="GO:0016758">
    <property type="term" value="F:hexosyltransferase activity"/>
    <property type="evidence" value="ECO:0007669"/>
    <property type="project" value="UniProtKB-ARBA"/>
</dbReference>
<dbReference type="Pfam" id="PF00535">
    <property type="entry name" value="Glycos_transf_2"/>
    <property type="match status" value="1"/>
</dbReference>
<dbReference type="Gene3D" id="3.90.550.10">
    <property type="entry name" value="Spore Coat Polysaccharide Biosynthesis Protein SpsA, Chain A"/>
    <property type="match status" value="1"/>
</dbReference>
<evidence type="ECO:0000313" key="2">
    <source>
        <dbReference type="EMBL" id="AMD90560.1"/>
    </source>
</evidence>
<dbReference type="PANTHER" id="PTHR22916">
    <property type="entry name" value="GLYCOSYLTRANSFERASE"/>
    <property type="match status" value="1"/>
</dbReference>
<protein>
    <recommendedName>
        <fullName evidence="1">Glycosyltransferase 2-like domain-containing protein</fullName>
    </recommendedName>
</protein>
<dbReference type="InterPro" id="IPR029044">
    <property type="entry name" value="Nucleotide-diphossugar_trans"/>
</dbReference>
<proteinExistence type="predicted"/>
<keyword evidence="3" id="KW-1185">Reference proteome</keyword>
<dbReference type="Proteomes" id="UP000069241">
    <property type="component" value="Chromosome"/>
</dbReference>
<accession>A0A109W4K4</accession>
<dbReference type="AlphaFoldDB" id="A0A109W4K4"/>
<evidence type="ECO:0000313" key="3">
    <source>
        <dbReference type="Proteomes" id="UP000069241"/>
    </source>
</evidence>
<evidence type="ECO:0000259" key="1">
    <source>
        <dbReference type="Pfam" id="PF00535"/>
    </source>
</evidence>
<dbReference type="CDD" id="cd00761">
    <property type="entry name" value="Glyco_tranf_GTA_type"/>
    <property type="match status" value="1"/>
</dbReference>
<dbReference type="STRING" id="44742.AXF13_10770"/>
<feature type="domain" description="Glycosyltransferase 2-like" evidence="1">
    <location>
        <begin position="4"/>
        <end position="118"/>
    </location>
</feature>
<dbReference type="PANTHER" id="PTHR22916:SF3">
    <property type="entry name" value="UDP-GLCNAC:BETAGAL BETA-1,3-N-ACETYLGLUCOSAMINYLTRANSFERASE-LIKE PROTEIN 1"/>
    <property type="match status" value="1"/>
</dbReference>